<dbReference type="GO" id="GO:0006611">
    <property type="term" value="P:protein export from nucleus"/>
    <property type="evidence" value="ECO:0007669"/>
    <property type="project" value="InterPro"/>
</dbReference>
<evidence type="ECO:0000259" key="2">
    <source>
        <dbReference type="Pfam" id="PF19273"/>
    </source>
</evidence>
<reference evidence="3" key="1">
    <citation type="submission" date="2020-11" db="EMBL/GenBank/DDBJ databases">
        <title>Kefir isolates.</title>
        <authorList>
            <person name="Marcisauskas S."/>
            <person name="Kim Y."/>
            <person name="Blasche S."/>
        </authorList>
    </citation>
    <scope>NUCLEOTIDE SEQUENCE</scope>
    <source>
        <strain evidence="3">Olga-1</strain>
    </source>
</reference>
<feature type="compositionally biased region" description="Low complexity" evidence="1">
    <location>
        <begin position="289"/>
        <end position="319"/>
    </location>
</feature>
<dbReference type="Pfam" id="PF19273">
    <property type="entry name" value="Exportin-5"/>
    <property type="match status" value="1"/>
</dbReference>
<dbReference type="GO" id="GO:0006405">
    <property type="term" value="P:RNA export from nucleus"/>
    <property type="evidence" value="ECO:0007669"/>
    <property type="project" value="TreeGrafter"/>
</dbReference>
<evidence type="ECO:0000313" key="3">
    <source>
        <dbReference type="EMBL" id="KAG0689438.1"/>
    </source>
</evidence>
<accession>A0A9P6WPH3</accession>
<keyword evidence="4" id="KW-1185">Reference proteome</keyword>
<dbReference type="EMBL" id="PUHW01000080">
    <property type="protein sequence ID" value="KAG0689438.1"/>
    <property type="molecule type" value="Genomic_DNA"/>
</dbReference>
<feature type="region of interest" description="Disordered" evidence="1">
    <location>
        <begin position="289"/>
        <end position="321"/>
    </location>
</feature>
<evidence type="ECO:0000256" key="1">
    <source>
        <dbReference type="SAM" id="MobiDB-lite"/>
    </source>
</evidence>
<dbReference type="GO" id="GO:0005049">
    <property type="term" value="F:nuclear export signal receptor activity"/>
    <property type="evidence" value="ECO:0007669"/>
    <property type="project" value="InterPro"/>
</dbReference>
<proteinExistence type="predicted"/>
<dbReference type="InterPro" id="IPR045065">
    <property type="entry name" value="XPO1/5"/>
</dbReference>
<dbReference type="GO" id="GO:0005737">
    <property type="term" value="C:cytoplasm"/>
    <property type="evidence" value="ECO:0007669"/>
    <property type="project" value="TreeGrafter"/>
</dbReference>
<feature type="domain" description="Exportin-5 C-terminal" evidence="2">
    <location>
        <begin position="422"/>
        <end position="1249"/>
    </location>
</feature>
<sequence>MSSEGINQIITSLDIIYNPNSNNNQRHEAQSFLESIKTLPDCPFWGYQLALIDNNYNNIVRHFALNLLLTSITNHYNEWDTPKKLAVRNWIVELSTKISINDPHYIKEKLAFLWVEIAKRCWGECLLKQNSSTSNIKLNSALANSSSSATDSTNTNDTEIKLENNENLNSLIQFTEDEKLDSWISMDSNLLELWDHSQITRELSLIIMRTLFEDIYLLDDPIVSKRKEVLVSLCPEIVISERILSAKFEPNDTVRMFVSSPDGWLIKWCQLLDECIQCLVFDSKNNSNKNNNNSNHNNNNNNDNNNNKSDNNSIKPSNSQKSSCIDTTIKLLEIFKISLFWIIPVALREVDIITKLFQLLTIDNLKIKLLTVECFDCLYNKPYSNPDDNEWLVSLAFNDTAYEIFFNNFKSIQLDSEDIDDEKYTLLKKLVEFLVILSDYITSKESIKTKDRNLSNFYKLILETTKHESLSISAISLQFWCAMLRADELSDQPDFESIMPDLLETCSDRLINYNDCDPDSIPLNYLSFDFDNQSDQHSFLNEYKKLVDDIVRIIVCKKPKDALVWLAERLNKFYSSPMGIQSLQNSILIYKGKGSESYIYSYSQFSIIEACVRGITRWQIWYRENDSQEIKQYLIEQADNLCTLLMMLEIKNPVLVRKQIQTLVQFTPLLKDLNSTMFKVLEKVIESCTFQYPDNASDEELENIRDLRASSGTELNRLAYLMPESLKNIFTELEAVINNILNQKELISHEVVAFKSFLLVVSQRSSLENKIETFSKIVDPELMAWSDPTTMKGLSDLHWFMERLGIVKIAEYFKSRGITVNTNLLEAEMDDRGRQLKKELKDQWSSVFPIRASRILIQYSIEKLDHESETYKNLLKLWQPRVKPILPYILQLIYQIQAYHNPVNWVGLPEEVQAFVKYSTMERFWQQGISIQSRESFVDENVKAMHTLRDFADSVGHIVRYTREYAYLMIGTITELEETLYFESNNAVLLWKALTEESVGITLHSWRHMINLVVRNVIKNCPLDYFDFFMPTFLPPVFRKLDEVLLERWNIVYQKGIRLDGNESDEQLSEEMLEEHMLRQFTQVVDRMLIDLAGQKAKTSLDQRQIESREFILYNFEVLEPFLKLICDIISFRDTRCTFNAILILRHLSQELIGLNNEKVDKIINDSIIPTLANIICDKFYTDAHSEAAYTLSILYIGERFKSNYPLQILKNILGLNEETMANFENVFGNCQRSRERKNCLLSLFNNARNENNDEAYLEQRNKMIAAASRSRKKNTVDALDEGGLGSLFNTDN</sequence>
<protein>
    <recommendedName>
        <fullName evidence="2">Exportin-5 C-terminal domain-containing protein</fullName>
    </recommendedName>
</protein>
<dbReference type="Proteomes" id="UP000697127">
    <property type="component" value="Unassembled WGS sequence"/>
</dbReference>
<dbReference type="InterPro" id="IPR016024">
    <property type="entry name" value="ARM-type_fold"/>
</dbReference>
<dbReference type="Gene3D" id="1.25.10.10">
    <property type="entry name" value="Leucine-rich Repeat Variant"/>
    <property type="match status" value="2"/>
</dbReference>
<dbReference type="GO" id="GO:0042565">
    <property type="term" value="C:RNA nuclear export complex"/>
    <property type="evidence" value="ECO:0007669"/>
    <property type="project" value="TreeGrafter"/>
</dbReference>
<name>A0A9P6WPH3_9ASCO</name>
<dbReference type="PANTHER" id="PTHR11223">
    <property type="entry name" value="EXPORTIN 1/5"/>
    <property type="match status" value="1"/>
</dbReference>
<evidence type="ECO:0000313" key="4">
    <source>
        <dbReference type="Proteomes" id="UP000697127"/>
    </source>
</evidence>
<dbReference type="SUPFAM" id="SSF48371">
    <property type="entry name" value="ARM repeat"/>
    <property type="match status" value="1"/>
</dbReference>
<dbReference type="PANTHER" id="PTHR11223:SF3">
    <property type="entry name" value="EXPORTIN-5"/>
    <property type="match status" value="1"/>
</dbReference>
<organism evidence="3 4">
    <name type="scientific">Pichia californica</name>
    <dbReference type="NCBI Taxonomy" id="460514"/>
    <lineage>
        <taxon>Eukaryota</taxon>
        <taxon>Fungi</taxon>
        <taxon>Dikarya</taxon>
        <taxon>Ascomycota</taxon>
        <taxon>Saccharomycotina</taxon>
        <taxon>Pichiomycetes</taxon>
        <taxon>Pichiales</taxon>
        <taxon>Pichiaceae</taxon>
        <taxon>Pichia</taxon>
    </lineage>
</organism>
<dbReference type="GO" id="GO:0003723">
    <property type="term" value="F:RNA binding"/>
    <property type="evidence" value="ECO:0007669"/>
    <property type="project" value="TreeGrafter"/>
</dbReference>
<dbReference type="GO" id="GO:0005634">
    <property type="term" value="C:nucleus"/>
    <property type="evidence" value="ECO:0007669"/>
    <property type="project" value="TreeGrafter"/>
</dbReference>
<dbReference type="InterPro" id="IPR045478">
    <property type="entry name" value="Exportin-5_C"/>
</dbReference>
<comment type="caution">
    <text evidence="3">The sequence shown here is derived from an EMBL/GenBank/DDBJ whole genome shotgun (WGS) entry which is preliminary data.</text>
</comment>
<gene>
    <name evidence="3" type="ORF">C6P40_005047</name>
</gene>
<dbReference type="InterPro" id="IPR011989">
    <property type="entry name" value="ARM-like"/>
</dbReference>